<dbReference type="PROSITE" id="PS50994">
    <property type="entry name" value="INTEGRASE"/>
    <property type="match status" value="1"/>
</dbReference>
<gene>
    <name evidence="3" type="ORF">M408DRAFT_32210</name>
</gene>
<dbReference type="InterPro" id="IPR036397">
    <property type="entry name" value="RNaseH_sf"/>
</dbReference>
<proteinExistence type="predicted"/>
<dbReference type="OrthoDB" id="444848at2759"/>
<dbReference type="Gene3D" id="3.30.420.10">
    <property type="entry name" value="Ribonuclease H-like superfamily/Ribonuclease H"/>
    <property type="match status" value="1"/>
</dbReference>
<reference evidence="3 4" key="1">
    <citation type="submission" date="2014-04" db="EMBL/GenBank/DDBJ databases">
        <authorList>
            <consortium name="DOE Joint Genome Institute"/>
            <person name="Kuo A."/>
            <person name="Zuccaro A."/>
            <person name="Kohler A."/>
            <person name="Nagy L.G."/>
            <person name="Floudas D."/>
            <person name="Copeland A."/>
            <person name="Barry K.W."/>
            <person name="Cichocki N."/>
            <person name="Veneault-Fourrey C."/>
            <person name="LaButti K."/>
            <person name="Lindquist E.A."/>
            <person name="Lipzen A."/>
            <person name="Lundell T."/>
            <person name="Morin E."/>
            <person name="Murat C."/>
            <person name="Sun H."/>
            <person name="Tunlid A."/>
            <person name="Henrissat B."/>
            <person name="Grigoriev I.V."/>
            <person name="Hibbett D.S."/>
            <person name="Martin F."/>
            <person name="Nordberg H.P."/>
            <person name="Cantor M.N."/>
            <person name="Hua S.X."/>
        </authorList>
    </citation>
    <scope>NUCLEOTIDE SEQUENCE [LARGE SCALE GENOMIC DNA]</scope>
    <source>
        <strain evidence="3 4">MAFF 305830</strain>
    </source>
</reference>
<dbReference type="FunFam" id="1.10.340.70:FF:000001">
    <property type="entry name" value="Retrovirus-related Pol polyprotein from transposon gypsy-like Protein"/>
    <property type="match status" value="1"/>
</dbReference>
<keyword evidence="1" id="KW-0694">RNA-binding</keyword>
<name>A0A0C3AI17_SERVB</name>
<feature type="domain" description="Integrase catalytic" evidence="2">
    <location>
        <begin position="99"/>
        <end position="258"/>
    </location>
</feature>
<dbReference type="STRING" id="933852.A0A0C3AI17"/>
<evidence type="ECO:0000313" key="4">
    <source>
        <dbReference type="Proteomes" id="UP000054097"/>
    </source>
</evidence>
<dbReference type="GO" id="GO:0005634">
    <property type="term" value="C:nucleus"/>
    <property type="evidence" value="ECO:0007669"/>
    <property type="project" value="UniProtKB-ARBA"/>
</dbReference>
<organism evidence="3 4">
    <name type="scientific">Serendipita vermifera MAFF 305830</name>
    <dbReference type="NCBI Taxonomy" id="933852"/>
    <lineage>
        <taxon>Eukaryota</taxon>
        <taxon>Fungi</taxon>
        <taxon>Dikarya</taxon>
        <taxon>Basidiomycota</taxon>
        <taxon>Agaricomycotina</taxon>
        <taxon>Agaricomycetes</taxon>
        <taxon>Sebacinales</taxon>
        <taxon>Serendipitaceae</taxon>
        <taxon>Serendipita</taxon>
    </lineage>
</organism>
<dbReference type="InterPro" id="IPR012337">
    <property type="entry name" value="RNaseH-like_sf"/>
</dbReference>
<dbReference type="EMBL" id="KN824564">
    <property type="protein sequence ID" value="KIM19719.1"/>
    <property type="molecule type" value="Genomic_DNA"/>
</dbReference>
<dbReference type="Pfam" id="PF00665">
    <property type="entry name" value="rve"/>
    <property type="match status" value="1"/>
</dbReference>
<evidence type="ECO:0000313" key="3">
    <source>
        <dbReference type="EMBL" id="KIM19719.1"/>
    </source>
</evidence>
<feature type="non-terminal residue" evidence="3">
    <location>
        <position position="1"/>
    </location>
</feature>
<dbReference type="InterPro" id="IPR050951">
    <property type="entry name" value="Retrovirus_Pol_polyprotein"/>
</dbReference>
<dbReference type="InterPro" id="IPR041588">
    <property type="entry name" value="Integrase_H2C2"/>
</dbReference>
<feature type="non-terminal residue" evidence="3">
    <location>
        <position position="394"/>
    </location>
</feature>
<evidence type="ECO:0000256" key="1">
    <source>
        <dbReference type="ARBA" id="ARBA00022884"/>
    </source>
</evidence>
<dbReference type="PANTHER" id="PTHR37984">
    <property type="entry name" value="PROTEIN CBG26694"/>
    <property type="match status" value="1"/>
</dbReference>
<reference evidence="4" key="2">
    <citation type="submission" date="2015-01" db="EMBL/GenBank/DDBJ databases">
        <title>Evolutionary Origins and Diversification of the Mycorrhizal Mutualists.</title>
        <authorList>
            <consortium name="DOE Joint Genome Institute"/>
            <consortium name="Mycorrhizal Genomics Consortium"/>
            <person name="Kohler A."/>
            <person name="Kuo A."/>
            <person name="Nagy L.G."/>
            <person name="Floudas D."/>
            <person name="Copeland A."/>
            <person name="Barry K.W."/>
            <person name="Cichocki N."/>
            <person name="Veneault-Fourrey C."/>
            <person name="LaButti K."/>
            <person name="Lindquist E.A."/>
            <person name="Lipzen A."/>
            <person name="Lundell T."/>
            <person name="Morin E."/>
            <person name="Murat C."/>
            <person name="Riley R."/>
            <person name="Ohm R."/>
            <person name="Sun H."/>
            <person name="Tunlid A."/>
            <person name="Henrissat B."/>
            <person name="Grigoriev I.V."/>
            <person name="Hibbett D.S."/>
            <person name="Martin F."/>
        </authorList>
    </citation>
    <scope>NUCLEOTIDE SEQUENCE [LARGE SCALE GENOMIC DNA]</scope>
    <source>
        <strain evidence="4">MAFF 305830</strain>
    </source>
</reference>
<dbReference type="PANTHER" id="PTHR37984:SF5">
    <property type="entry name" value="PROTEIN NYNRIN-LIKE"/>
    <property type="match status" value="1"/>
</dbReference>
<protein>
    <recommendedName>
        <fullName evidence="2">Integrase catalytic domain-containing protein</fullName>
    </recommendedName>
</protein>
<dbReference type="AlphaFoldDB" id="A0A0C3AI17"/>
<dbReference type="HOGENOM" id="CLU_000384_22_0_1"/>
<dbReference type="Gene3D" id="1.10.340.70">
    <property type="match status" value="1"/>
</dbReference>
<sequence length="394" mass="44861">DARYLKNFLDYTKRYFIQSDRLYRRQPDGAHQLVVGPKDRGTVLTACHDGLGHKGVEATEKTTLYRFWWKGIRTDIDKWVKSCLACQTRSEKKPLPPVVASTPSQLFRHIYIDCMNMPLAHGKSQIVAARDDLSGYIEARMLAKATARNIAAFLWEDVICRWGTIEVLTSDNGTEFVGEAVKLLVEKYGIAQIQISPYNSRASGVVERGHRTFREALIRSCDDPLTWPTKFHHTLWAERVTIRAATGYSPFYLATGYQPCLPIDAKQLTFAWDVRPMSHTDLVAGRARLLAKKEEDEKKAEEKIALSRWKTAARWNEEHKHVLTREVHEPGALVLIRNSPVEKELSRKHKPRWLGPMVVVRRTSGGAYVCAELSGVISKLRFAAFRVKGFVARD</sequence>
<keyword evidence="4" id="KW-1185">Reference proteome</keyword>
<evidence type="ECO:0000259" key="2">
    <source>
        <dbReference type="PROSITE" id="PS50994"/>
    </source>
</evidence>
<dbReference type="GO" id="GO:0003723">
    <property type="term" value="F:RNA binding"/>
    <property type="evidence" value="ECO:0007669"/>
    <property type="project" value="UniProtKB-KW"/>
</dbReference>
<dbReference type="GO" id="GO:0015074">
    <property type="term" value="P:DNA integration"/>
    <property type="evidence" value="ECO:0007669"/>
    <property type="project" value="InterPro"/>
</dbReference>
<dbReference type="InterPro" id="IPR001584">
    <property type="entry name" value="Integrase_cat-core"/>
</dbReference>
<accession>A0A0C3AI17</accession>
<dbReference type="Pfam" id="PF17921">
    <property type="entry name" value="Integrase_H2C2"/>
    <property type="match status" value="1"/>
</dbReference>
<dbReference type="SUPFAM" id="SSF53098">
    <property type="entry name" value="Ribonuclease H-like"/>
    <property type="match status" value="1"/>
</dbReference>
<dbReference type="Proteomes" id="UP000054097">
    <property type="component" value="Unassembled WGS sequence"/>
</dbReference>